<dbReference type="InterPro" id="IPR002347">
    <property type="entry name" value="SDR_fam"/>
</dbReference>
<gene>
    <name evidence="4" type="ORF">KCTCHS21_49190</name>
</gene>
<dbReference type="PANTHER" id="PTHR43477:SF1">
    <property type="entry name" value="DIHYDROANTICAPSIN 7-DEHYDROGENASE"/>
    <property type="match status" value="1"/>
</dbReference>
<comment type="similarity">
    <text evidence="1 3">Belongs to the short-chain dehydrogenases/reductases (SDR) family.</text>
</comment>
<keyword evidence="2" id="KW-0560">Oxidoreductase</keyword>
<name>A0A3T1DBN8_9BACL</name>
<dbReference type="InterPro" id="IPR036291">
    <property type="entry name" value="NAD(P)-bd_dom_sf"/>
</dbReference>
<dbReference type="PRINTS" id="PR00081">
    <property type="entry name" value="GDHRDH"/>
</dbReference>
<dbReference type="FunFam" id="3.40.50.720:FF:000084">
    <property type="entry name" value="Short-chain dehydrogenase reductase"/>
    <property type="match status" value="1"/>
</dbReference>
<dbReference type="GO" id="GO:0016491">
    <property type="term" value="F:oxidoreductase activity"/>
    <property type="evidence" value="ECO:0007669"/>
    <property type="project" value="UniProtKB-KW"/>
</dbReference>
<dbReference type="Pfam" id="PF00106">
    <property type="entry name" value="adh_short"/>
    <property type="match status" value="1"/>
</dbReference>
<protein>
    <submittedName>
        <fullName evidence="4">Oxidoreductase</fullName>
    </submittedName>
</protein>
<sequence length="253" mass="27506">MKFDGMNVIVTGSTSGIGREIAYRFALEGANVAIIGRNFHKGVEASEHIVSLGRKSLFVPTELTDEQSVQAMTEQVLQHLGHIDIIVNNAGYLVSGAVTDISLEDWTNTWQSNVTSVYLTSHAILPHMLVRGSGTIINIASETALKGYKNRAAYSAAKAAVIALTKSMAVDHAESGIRVNCLCPGTVETEMFNNLLRYNLDPDKHKKFMLDRRLTSYLGTVEQIANAILFLADPNMKYMVGTVLTLDGGSSVK</sequence>
<proteinExistence type="inferred from homology"/>
<dbReference type="PANTHER" id="PTHR43477">
    <property type="entry name" value="DIHYDROANTICAPSIN 7-DEHYDROGENASE"/>
    <property type="match status" value="1"/>
</dbReference>
<keyword evidence="5" id="KW-1185">Reference proteome</keyword>
<evidence type="ECO:0000256" key="3">
    <source>
        <dbReference type="RuleBase" id="RU000363"/>
    </source>
</evidence>
<dbReference type="Gene3D" id="3.40.50.720">
    <property type="entry name" value="NAD(P)-binding Rossmann-like Domain"/>
    <property type="match status" value="1"/>
</dbReference>
<dbReference type="InterPro" id="IPR051122">
    <property type="entry name" value="SDR_DHRS6-like"/>
</dbReference>
<dbReference type="PROSITE" id="PS00061">
    <property type="entry name" value="ADH_SHORT"/>
    <property type="match status" value="1"/>
</dbReference>
<dbReference type="AlphaFoldDB" id="A0A3T1DBN8"/>
<dbReference type="SUPFAM" id="SSF51735">
    <property type="entry name" value="NAD(P)-binding Rossmann-fold domains"/>
    <property type="match status" value="1"/>
</dbReference>
<dbReference type="InterPro" id="IPR020904">
    <property type="entry name" value="Sc_DH/Rdtase_CS"/>
</dbReference>
<dbReference type="EMBL" id="AP019400">
    <property type="protein sequence ID" value="BBI35520.1"/>
    <property type="molecule type" value="Genomic_DNA"/>
</dbReference>
<dbReference type="GO" id="GO:0008206">
    <property type="term" value="P:bile acid metabolic process"/>
    <property type="evidence" value="ECO:0007669"/>
    <property type="project" value="UniProtKB-ARBA"/>
</dbReference>
<dbReference type="PRINTS" id="PR00080">
    <property type="entry name" value="SDRFAMILY"/>
</dbReference>
<accession>A0A3T1DBN8</accession>
<reference evidence="4 5" key="1">
    <citation type="submission" date="2019-01" db="EMBL/GenBank/DDBJ databases">
        <title>Complete genome sequence of Cohnella hallensis HS21 isolated from Korean fir (Abies koreana) rhizospheric soil.</title>
        <authorList>
            <person name="Jiang L."/>
            <person name="Kang S.W."/>
            <person name="Kim S."/>
            <person name="Jung J."/>
            <person name="Kim C.Y."/>
            <person name="Kim D.H."/>
            <person name="Kim S.W."/>
            <person name="Lee J."/>
        </authorList>
    </citation>
    <scope>NUCLEOTIDE SEQUENCE [LARGE SCALE GENOMIC DNA]</scope>
    <source>
        <strain evidence="4 5">HS21</strain>
    </source>
</reference>
<dbReference type="RefSeq" id="WP_130614262.1">
    <property type="nucleotide sequence ID" value="NZ_AP019400.1"/>
</dbReference>
<dbReference type="KEGG" id="cohn:KCTCHS21_49190"/>
<evidence type="ECO:0000313" key="5">
    <source>
        <dbReference type="Proteomes" id="UP000289856"/>
    </source>
</evidence>
<dbReference type="CDD" id="cd05233">
    <property type="entry name" value="SDR_c"/>
    <property type="match status" value="1"/>
</dbReference>
<evidence type="ECO:0000256" key="1">
    <source>
        <dbReference type="ARBA" id="ARBA00006484"/>
    </source>
</evidence>
<evidence type="ECO:0000313" key="4">
    <source>
        <dbReference type="EMBL" id="BBI35520.1"/>
    </source>
</evidence>
<organism evidence="4 5">
    <name type="scientific">Cohnella abietis</name>
    <dbReference type="NCBI Taxonomy" id="2507935"/>
    <lineage>
        <taxon>Bacteria</taxon>
        <taxon>Bacillati</taxon>
        <taxon>Bacillota</taxon>
        <taxon>Bacilli</taxon>
        <taxon>Bacillales</taxon>
        <taxon>Paenibacillaceae</taxon>
        <taxon>Cohnella</taxon>
    </lineage>
</organism>
<dbReference type="OrthoDB" id="9803333at2"/>
<dbReference type="Proteomes" id="UP000289856">
    <property type="component" value="Chromosome"/>
</dbReference>
<evidence type="ECO:0000256" key="2">
    <source>
        <dbReference type="ARBA" id="ARBA00023002"/>
    </source>
</evidence>